<dbReference type="InterPro" id="IPR038764">
    <property type="entry name" value="GNAT_N_AcTrfase_prd"/>
</dbReference>
<accession>A0ABW0KA94</accession>
<dbReference type="InterPro" id="IPR000182">
    <property type="entry name" value="GNAT_dom"/>
</dbReference>
<keyword evidence="2" id="KW-0012">Acyltransferase</keyword>
<dbReference type="InterPro" id="IPR016181">
    <property type="entry name" value="Acyl_CoA_acyltransferase"/>
</dbReference>
<name>A0ABW0KA94_9BACL</name>
<dbReference type="RefSeq" id="WP_270884905.1">
    <property type="nucleotide sequence ID" value="NZ_JAQFVF010000080.1"/>
</dbReference>
<dbReference type="GO" id="GO:0016746">
    <property type="term" value="F:acyltransferase activity"/>
    <property type="evidence" value="ECO:0007669"/>
    <property type="project" value="UniProtKB-KW"/>
</dbReference>
<dbReference type="EC" id="2.3.1.-" evidence="2"/>
<evidence type="ECO:0000259" key="1">
    <source>
        <dbReference type="PROSITE" id="PS51186"/>
    </source>
</evidence>
<dbReference type="Gene3D" id="3.40.630.30">
    <property type="match status" value="1"/>
</dbReference>
<keyword evidence="3" id="KW-1185">Reference proteome</keyword>
<feature type="domain" description="N-acetyltransferase" evidence="1">
    <location>
        <begin position="6"/>
        <end position="149"/>
    </location>
</feature>
<reference evidence="3" key="1">
    <citation type="journal article" date="2019" name="Int. J. Syst. Evol. Microbiol.">
        <title>The Global Catalogue of Microorganisms (GCM) 10K type strain sequencing project: providing services to taxonomists for standard genome sequencing and annotation.</title>
        <authorList>
            <consortium name="The Broad Institute Genomics Platform"/>
            <consortium name="The Broad Institute Genome Sequencing Center for Infectious Disease"/>
            <person name="Wu L."/>
            <person name="Ma J."/>
        </authorList>
    </citation>
    <scope>NUCLEOTIDE SEQUENCE [LARGE SCALE GENOMIC DNA]</scope>
    <source>
        <strain evidence="3">KACC 11904</strain>
    </source>
</reference>
<dbReference type="PANTHER" id="PTHR41700">
    <property type="entry name" value="GCN5-RELATED N-ACETYLTRANSFERASE"/>
    <property type="match status" value="1"/>
</dbReference>
<comment type="caution">
    <text evidence="2">The sequence shown here is derived from an EMBL/GenBank/DDBJ whole genome shotgun (WGS) entry which is preliminary data.</text>
</comment>
<gene>
    <name evidence="2" type="ORF">ACFPOG_16825</name>
</gene>
<sequence length="274" mass="31071">MRRIPVSYRSVTDVKEIEEIIELQHMIWGAGVVPLGQLIAAAHNGGVVIGAFLHEKLIGFCYGFPGYRSGENYLYSHMLGIHPDYRDLGMGHQLKFEQRTMALALGYDKMLWTYDPLESRNAYLNLCKLGAYVKTYVESYYGEMNDQINRGLPSDRCIVEWKLNSNRAIAATQGAALEEERWKAYDRLIDWQVCGVNPSPISLKSAGEKSGYLIPVPTSIQNIKQLDMALASEWRFAIRKQFRDVFLKGFAAVGLIRSDEPVQYYVIEKAAMLS</sequence>
<dbReference type="SUPFAM" id="SSF55729">
    <property type="entry name" value="Acyl-CoA N-acyltransferases (Nat)"/>
    <property type="match status" value="1"/>
</dbReference>
<keyword evidence="2" id="KW-0808">Transferase</keyword>
<dbReference type="CDD" id="cd04301">
    <property type="entry name" value="NAT_SF"/>
    <property type="match status" value="1"/>
</dbReference>
<dbReference type="Proteomes" id="UP001596044">
    <property type="component" value="Unassembled WGS sequence"/>
</dbReference>
<protein>
    <submittedName>
        <fullName evidence="2">GNAT family N-acetyltransferase</fullName>
        <ecNumber evidence="2">2.3.1.-</ecNumber>
    </submittedName>
</protein>
<dbReference type="EMBL" id="JBHSMJ010000022">
    <property type="protein sequence ID" value="MFC5449916.1"/>
    <property type="molecule type" value="Genomic_DNA"/>
</dbReference>
<organism evidence="2 3">
    <name type="scientific">Paenibacillus aestuarii</name>
    <dbReference type="NCBI Taxonomy" id="516965"/>
    <lineage>
        <taxon>Bacteria</taxon>
        <taxon>Bacillati</taxon>
        <taxon>Bacillota</taxon>
        <taxon>Bacilli</taxon>
        <taxon>Bacillales</taxon>
        <taxon>Paenibacillaceae</taxon>
        <taxon>Paenibacillus</taxon>
    </lineage>
</organism>
<proteinExistence type="predicted"/>
<dbReference type="PANTHER" id="PTHR41700:SF1">
    <property type="entry name" value="N-ACETYLTRANSFERASE DOMAIN-CONTAINING PROTEIN"/>
    <property type="match status" value="1"/>
</dbReference>
<dbReference type="Pfam" id="PF00583">
    <property type="entry name" value="Acetyltransf_1"/>
    <property type="match status" value="1"/>
</dbReference>
<dbReference type="PROSITE" id="PS51186">
    <property type="entry name" value="GNAT"/>
    <property type="match status" value="1"/>
</dbReference>
<evidence type="ECO:0000313" key="2">
    <source>
        <dbReference type="EMBL" id="MFC5449916.1"/>
    </source>
</evidence>
<evidence type="ECO:0000313" key="3">
    <source>
        <dbReference type="Proteomes" id="UP001596044"/>
    </source>
</evidence>